<dbReference type="Proteomes" id="UP000295620">
    <property type="component" value="Unassembled WGS sequence"/>
</dbReference>
<reference evidence="1 2" key="1">
    <citation type="submission" date="2019-03" db="EMBL/GenBank/DDBJ databases">
        <title>Genomic Encyclopedia of Archaeal and Bacterial Type Strains, Phase II (KMG-II): from individual species to whole genera.</title>
        <authorList>
            <person name="Goeker M."/>
        </authorList>
    </citation>
    <scope>NUCLEOTIDE SEQUENCE [LARGE SCALE GENOMIC DNA]</scope>
    <source>
        <strain evidence="1 2">DSM 19035</strain>
    </source>
</reference>
<accession>A0A4R6T258</accession>
<keyword evidence="2" id="KW-1185">Reference proteome</keyword>
<organism evidence="1 2">
    <name type="scientific">Pedobacter metabolipauper</name>
    <dbReference type="NCBI Taxonomy" id="425513"/>
    <lineage>
        <taxon>Bacteria</taxon>
        <taxon>Pseudomonadati</taxon>
        <taxon>Bacteroidota</taxon>
        <taxon>Sphingobacteriia</taxon>
        <taxon>Sphingobacteriales</taxon>
        <taxon>Sphingobacteriaceae</taxon>
        <taxon>Pedobacter</taxon>
    </lineage>
</organism>
<sequence>MNKLDPRLKYRWDNKNVLDYAKELAGEKKAKEIAHSLRKSGESVQFILDVTGIDLENSNEITTS</sequence>
<protein>
    <submittedName>
        <fullName evidence="1">Uncharacterized protein</fullName>
    </submittedName>
</protein>
<dbReference type="AlphaFoldDB" id="A0A4R6T258"/>
<proteinExistence type="predicted"/>
<dbReference type="EMBL" id="SNYC01000003">
    <property type="protein sequence ID" value="TDQ11411.1"/>
    <property type="molecule type" value="Genomic_DNA"/>
</dbReference>
<dbReference type="RefSeq" id="WP_133574488.1">
    <property type="nucleotide sequence ID" value="NZ_SNYC01000003.1"/>
</dbReference>
<evidence type="ECO:0000313" key="2">
    <source>
        <dbReference type="Proteomes" id="UP000295620"/>
    </source>
</evidence>
<name>A0A4R6T258_9SPHI</name>
<evidence type="ECO:0000313" key="1">
    <source>
        <dbReference type="EMBL" id="TDQ11411.1"/>
    </source>
</evidence>
<comment type="caution">
    <text evidence="1">The sequence shown here is derived from an EMBL/GenBank/DDBJ whole genome shotgun (WGS) entry which is preliminary data.</text>
</comment>
<gene>
    <name evidence="1" type="ORF">ATK78_0533</name>
</gene>